<proteinExistence type="predicted"/>
<reference evidence="3" key="1">
    <citation type="journal article" date="2010" name="Environ. Microbiol.">
        <title>The 3,4-dihydroxyphenylacetic acid catabolon, a catabolic unit for degradation of biogenic amines tyramine and dopamine in Pseudomonas putida U.</title>
        <authorList>
            <person name="Arcos M."/>
            <person name="Olivera E.R."/>
            <person name="Arias S."/>
            <person name="Naharro G."/>
            <person name="Luengo J.M."/>
        </authorList>
    </citation>
    <scope>NUCLEOTIDE SEQUENCE</scope>
    <source>
        <strain evidence="3">U</strain>
    </source>
</reference>
<sequence>MISTHFQSAGGVMITLESPTYYSATKKYNLSFPTLERDIEADVVVIGGGFSGINTALELAEQGVTNIVVLEGRYLGYGGSGRNGGQIMAGIGHDLEKIRSSVGDQGVRDIFEISELGAGIIKDRIARYAIDADFCHGYGYMGFNRRQEQTLRKWEKAFKAINTRDEIRFLGGSEVRQIIGSNAYSSALMHMGGGHVHSLNLLLGEAQALVGHGARIFEHSPALEVTYGERITVRTGRGSVRASKLLWACDSFLNKLEPQLHARTINTYAFQMMTEPLPDELIERISPIRGAYSDIRPVIDYYRVTRENRLLFGAATPFVEHFPLDLKAWNRALMLKIFPYLKDVRIDLAWGGPMATSANLFPQIGTLDNRPNAFYVQGYSGFGVTPSHIICKILAEGMQEGSKRYDLVSSVKHARILGKDHFRPLLLTAGKTVHQLSGYFNGRR</sequence>
<protein>
    <submittedName>
        <fullName evidence="3">TynD</fullName>
    </submittedName>
</protein>
<evidence type="ECO:0000259" key="2">
    <source>
        <dbReference type="Pfam" id="PF01266"/>
    </source>
</evidence>
<dbReference type="AlphaFoldDB" id="D7F5M3"/>
<dbReference type="Gene3D" id="3.30.9.10">
    <property type="entry name" value="D-Amino Acid Oxidase, subunit A, domain 2"/>
    <property type="match status" value="1"/>
</dbReference>
<evidence type="ECO:0000256" key="1">
    <source>
        <dbReference type="ARBA" id="ARBA00023002"/>
    </source>
</evidence>
<dbReference type="GO" id="GO:0016491">
    <property type="term" value="F:oxidoreductase activity"/>
    <property type="evidence" value="ECO:0007669"/>
    <property type="project" value="UniProtKB-KW"/>
</dbReference>
<dbReference type="PANTHER" id="PTHR13847:SF194">
    <property type="entry name" value="OXIDOREDUCTASE"/>
    <property type="match status" value="1"/>
</dbReference>
<name>D7F5M3_PSEPU</name>
<organism evidence="3">
    <name type="scientific">Pseudomonas putida</name>
    <name type="common">Arthrobacter siderocapsulatus</name>
    <dbReference type="NCBI Taxonomy" id="303"/>
    <lineage>
        <taxon>Bacteria</taxon>
        <taxon>Pseudomonadati</taxon>
        <taxon>Pseudomonadota</taxon>
        <taxon>Gammaproteobacteria</taxon>
        <taxon>Pseudomonadales</taxon>
        <taxon>Pseudomonadaceae</taxon>
        <taxon>Pseudomonas</taxon>
    </lineage>
</organism>
<dbReference type="InterPro" id="IPR036188">
    <property type="entry name" value="FAD/NAD-bd_sf"/>
</dbReference>
<keyword evidence="1" id="KW-0560">Oxidoreductase</keyword>
<dbReference type="InterPro" id="IPR006076">
    <property type="entry name" value="FAD-dep_OxRdtase"/>
</dbReference>
<feature type="domain" description="FAD dependent oxidoreductase" evidence="2">
    <location>
        <begin position="42"/>
        <end position="396"/>
    </location>
</feature>
<dbReference type="SUPFAM" id="SSF51905">
    <property type="entry name" value="FAD/NAD(P)-binding domain"/>
    <property type="match status" value="1"/>
</dbReference>
<dbReference type="Gene3D" id="3.50.50.60">
    <property type="entry name" value="FAD/NAD(P)-binding domain"/>
    <property type="match status" value="1"/>
</dbReference>
<dbReference type="Pfam" id="PF01266">
    <property type="entry name" value="DAO"/>
    <property type="match status" value="1"/>
</dbReference>
<accession>D7F5M3</accession>
<evidence type="ECO:0000313" key="3">
    <source>
        <dbReference type="EMBL" id="ADA63514.1"/>
    </source>
</evidence>
<gene>
    <name evidence="3" type="primary">tynD</name>
</gene>
<dbReference type="PANTHER" id="PTHR13847">
    <property type="entry name" value="SARCOSINE DEHYDROGENASE-RELATED"/>
    <property type="match status" value="1"/>
</dbReference>
<dbReference type="EMBL" id="FJ904934">
    <property type="protein sequence ID" value="ADA63514.1"/>
    <property type="molecule type" value="Genomic_DNA"/>
</dbReference>
<dbReference type="GO" id="GO:0005737">
    <property type="term" value="C:cytoplasm"/>
    <property type="evidence" value="ECO:0007669"/>
    <property type="project" value="TreeGrafter"/>
</dbReference>